<organism evidence="9 10">
    <name type="scientific">Phaeospirillum tilakii</name>
    <dbReference type="NCBI Taxonomy" id="741673"/>
    <lineage>
        <taxon>Bacteria</taxon>
        <taxon>Pseudomonadati</taxon>
        <taxon>Pseudomonadota</taxon>
        <taxon>Alphaproteobacteria</taxon>
        <taxon>Rhodospirillales</taxon>
        <taxon>Rhodospirillaceae</taxon>
        <taxon>Phaeospirillum</taxon>
    </lineage>
</organism>
<feature type="domain" description="Cation efflux protein transmembrane" evidence="7">
    <location>
        <begin position="11"/>
        <end position="203"/>
    </location>
</feature>
<dbReference type="InterPro" id="IPR058533">
    <property type="entry name" value="Cation_efflux_TM"/>
</dbReference>
<evidence type="ECO:0000256" key="6">
    <source>
        <dbReference type="ARBA" id="ARBA00023136"/>
    </source>
</evidence>
<dbReference type="Pfam" id="PF16916">
    <property type="entry name" value="ZT_dimer"/>
    <property type="match status" value="3"/>
</dbReference>
<accession>A0ABW5CE38</accession>
<dbReference type="PANTHER" id="PTHR43840:SF15">
    <property type="entry name" value="MITOCHONDRIAL METAL TRANSPORTER 1-RELATED"/>
    <property type="match status" value="1"/>
</dbReference>
<dbReference type="Proteomes" id="UP001597296">
    <property type="component" value="Unassembled WGS sequence"/>
</dbReference>
<evidence type="ECO:0000256" key="4">
    <source>
        <dbReference type="ARBA" id="ARBA00022692"/>
    </source>
</evidence>
<dbReference type="InterPro" id="IPR050291">
    <property type="entry name" value="CDF_Transporter"/>
</dbReference>
<evidence type="ECO:0000256" key="2">
    <source>
        <dbReference type="ARBA" id="ARBA00008114"/>
    </source>
</evidence>
<evidence type="ECO:0000256" key="3">
    <source>
        <dbReference type="ARBA" id="ARBA00022448"/>
    </source>
</evidence>
<dbReference type="SUPFAM" id="SSF160240">
    <property type="entry name" value="Cation efflux protein cytoplasmic domain-like"/>
    <property type="match status" value="3"/>
</dbReference>
<keyword evidence="5" id="KW-1133">Transmembrane helix</keyword>
<dbReference type="Gene3D" id="1.20.1510.10">
    <property type="entry name" value="Cation efflux protein transmembrane domain"/>
    <property type="match status" value="1"/>
</dbReference>
<name>A0ABW5CE38_9PROT</name>
<evidence type="ECO:0000256" key="1">
    <source>
        <dbReference type="ARBA" id="ARBA00004141"/>
    </source>
</evidence>
<dbReference type="RefSeq" id="WP_377316347.1">
    <property type="nucleotide sequence ID" value="NZ_JBHUIY010000019.1"/>
</dbReference>
<feature type="domain" description="Cation efflux protein cytoplasmic" evidence="8">
    <location>
        <begin position="384"/>
        <end position="453"/>
    </location>
</feature>
<protein>
    <submittedName>
        <fullName evidence="9">Cation-efflux pump</fullName>
    </submittedName>
</protein>
<evidence type="ECO:0000259" key="7">
    <source>
        <dbReference type="Pfam" id="PF01545"/>
    </source>
</evidence>
<evidence type="ECO:0000259" key="8">
    <source>
        <dbReference type="Pfam" id="PF16916"/>
    </source>
</evidence>
<keyword evidence="3" id="KW-0813">Transport</keyword>
<dbReference type="InterPro" id="IPR027469">
    <property type="entry name" value="Cation_efflux_TMD_sf"/>
</dbReference>
<dbReference type="EMBL" id="JBHUIY010000019">
    <property type="protein sequence ID" value="MFD2234283.1"/>
    <property type="molecule type" value="Genomic_DNA"/>
</dbReference>
<evidence type="ECO:0000313" key="10">
    <source>
        <dbReference type="Proteomes" id="UP001597296"/>
    </source>
</evidence>
<dbReference type="InterPro" id="IPR027470">
    <property type="entry name" value="Cation_efflux_CTD"/>
</dbReference>
<evidence type="ECO:0000256" key="5">
    <source>
        <dbReference type="ARBA" id="ARBA00022989"/>
    </source>
</evidence>
<proteinExistence type="inferred from homology"/>
<evidence type="ECO:0000313" key="9">
    <source>
        <dbReference type="EMBL" id="MFD2234283.1"/>
    </source>
</evidence>
<dbReference type="NCBIfam" id="TIGR01297">
    <property type="entry name" value="CDF"/>
    <property type="match status" value="1"/>
</dbReference>
<keyword evidence="10" id="KW-1185">Reference proteome</keyword>
<dbReference type="InterPro" id="IPR002524">
    <property type="entry name" value="Cation_efflux"/>
</dbReference>
<feature type="domain" description="Cation efflux protein cytoplasmic" evidence="8">
    <location>
        <begin position="211"/>
        <end position="277"/>
    </location>
</feature>
<comment type="caution">
    <text evidence="9">The sequence shown here is derived from an EMBL/GenBank/DDBJ whole genome shotgun (WGS) entry which is preliminary data.</text>
</comment>
<sequence length="463" mass="49016">MTNKKQAVAAASVFASAAMTAMKLAVGLMTGSLGILSEAAHSLLDMGAATLTWFAVRIGDRPADAEHPWGHAKVENVSALIETGLLFLTSAWIIKEAVERLRGEAVAVEVTWYGVAVIVVSMLIDFGRARALTKVARETGSAALEADALHFSSDIASSAVVLVGLGLTAWGWPQGDAVAAIGVAGFVCLAGWRLGRRTIDMLIDTAPRGIAEEVAQIAAAVPGIARVDRVRARPAGATIYVELVVRVGRGRSFGQVQALRDAVATAICAARPEIDPLVVAEPLTLDDEDVAEAVRVVAANRGVAVHDIASYTLGATRHVGFDLEVDDGLTVREAHDVASEIETALATELGADIGIDIHIDPRRNRIDPGETVEPGELARLTRLVEEVVARHPPGSHVHRLFAQRGPDGLYLSFHCRFPPEASIRLAHALTERMEAELRWKLGDVARVVVHAEPQFAPGGGAPA</sequence>
<comment type="similarity">
    <text evidence="2">Belongs to the cation diffusion facilitator (CDF) transporter (TC 2.A.4) family.</text>
</comment>
<dbReference type="Pfam" id="PF01545">
    <property type="entry name" value="Cation_efflux"/>
    <property type="match status" value="1"/>
</dbReference>
<keyword evidence="4" id="KW-0812">Transmembrane</keyword>
<dbReference type="Gene3D" id="3.30.70.1350">
    <property type="entry name" value="Cation efflux protein, cytoplasmic domain"/>
    <property type="match status" value="3"/>
</dbReference>
<dbReference type="SUPFAM" id="SSF161111">
    <property type="entry name" value="Cation efflux protein transmembrane domain-like"/>
    <property type="match status" value="1"/>
</dbReference>
<gene>
    <name evidence="9" type="ORF">ACFSNB_10755</name>
</gene>
<dbReference type="PANTHER" id="PTHR43840">
    <property type="entry name" value="MITOCHONDRIAL METAL TRANSPORTER 1-RELATED"/>
    <property type="match status" value="1"/>
</dbReference>
<reference evidence="10" key="1">
    <citation type="journal article" date="2019" name="Int. J. Syst. Evol. Microbiol.">
        <title>The Global Catalogue of Microorganisms (GCM) 10K type strain sequencing project: providing services to taxonomists for standard genome sequencing and annotation.</title>
        <authorList>
            <consortium name="The Broad Institute Genomics Platform"/>
            <consortium name="The Broad Institute Genome Sequencing Center for Infectious Disease"/>
            <person name="Wu L."/>
            <person name="Ma J."/>
        </authorList>
    </citation>
    <scope>NUCLEOTIDE SEQUENCE [LARGE SCALE GENOMIC DNA]</scope>
    <source>
        <strain evidence="10">KCTC 15012</strain>
    </source>
</reference>
<keyword evidence="6" id="KW-0472">Membrane</keyword>
<feature type="domain" description="Cation efflux protein cytoplasmic" evidence="8">
    <location>
        <begin position="285"/>
        <end position="361"/>
    </location>
</feature>
<comment type="subcellular location">
    <subcellularLocation>
        <location evidence="1">Membrane</location>
        <topology evidence="1">Multi-pass membrane protein</topology>
    </subcellularLocation>
</comment>
<dbReference type="InterPro" id="IPR036837">
    <property type="entry name" value="Cation_efflux_CTD_sf"/>
</dbReference>